<proteinExistence type="predicted"/>
<accession>A0A7R8CQ20</accession>
<evidence type="ECO:0000313" key="4">
    <source>
        <dbReference type="Proteomes" id="UP000675881"/>
    </source>
</evidence>
<protein>
    <submittedName>
        <fullName evidence="3">(salmon louse) hypothetical protein</fullName>
    </submittedName>
</protein>
<feature type="signal peptide" evidence="2">
    <location>
        <begin position="1"/>
        <end position="19"/>
    </location>
</feature>
<evidence type="ECO:0000313" key="3">
    <source>
        <dbReference type="EMBL" id="CAF2888707.1"/>
    </source>
</evidence>
<reference evidence="3" key="1">
    <citation type="submission" date="2021-02" db="EMBL/GenBank/DDBJ databases">
        <authorList>
            <person name="Bekaert M."/>
        </authorList>
    </citation>
    <scope>NUCLEOTIDE SEQUENCE</scope>
    <source>
        <strain evidence="3">IoA-00</strain>
    </source>
</reference>
<gene>
    <name evidence="3" type="ORF">LSAA_7279</name>
</gene>
<feature type="region of interest" description="Disordered" evidence="1">
    <location>
        <begin position="32"/>
        <end position="98"/>
    </location>
</feature>
<feature type="compositionally biased region" description="Basic residues" evidence="1">
    <location>
        <begin position="54"/>
        <end position="69"/>
    </location>
</feature>
<dbReference type="EMBL" id="HG994582">
    <property type="protein sequence ID" value="CAF2888707.1"/>
    <property type="molecule type" value="Genomic_DNA"/>
</dbReference>
<feature type="compositionally biased region" description="Gly residues" evidence="1">
    <location>
        <begin position="70"/>
        <end position="98"/>
    </location>
</feature>
<dbReference type="AlphaFoldDB" id="A0A7R8CQ20"/>
<keyword evidence="4" id="KW-1185">Reference proteome</keyword>
<evidence type="ECO:0000256" key="1">
    <source>
        <dbReference type="SAM" id="MobiDB-lite"/>
    </source>
</evidence>
<organism evidence="3 4">
    <name type="scientific">Lepeophtheirus salmonis</name>
    <name type="common">Salmon louse</name>
    <name type="synonym">Caligus salmonis</name>
    <dbReference type="NCBI Taxonomy" id="72036"/>
    <lineage>
        <taxon>Eukaryota</taxon>
        <taxon>Metazoa</taxon>
        <taxon>Ecdysozoa</taxon>
        <taxon>Arthropoda</taxon>
        <taxon>Crustacea</taxon>
        <taxon>Multicrustacea</taxon>
        <taxon>Hexanauplia</taxon>
        <taxon>Copepoda</taxon>
        <taxon>Siphonostomatoida</taxon>
        <taxon>Caligidae</taxon>
        <taxon>Lepeophtheirus</taxon>
    </lineage>
</organism>
<keyword evidence="2" id="KW-0732">Signal</keyword>
<feature type="compositionally biased region" description="Basic and acidic residues" evidence="1">
    <location>
        <begin position="32"/>
        <end position="43"/>
    </location>
</feature>
<evidence type="ECO:0000256" key="2">
    <source>
        <dbReference type="SAM" id="SignalP"/>
    </source>
</evidence>
<name>A0A7R8CQ20_LEPSM</name>
<feature type="chain" id="PRO_5043321875" evidence="2">
    <location>
        <begin position="20"/>
        <end position="98"/>
    </location>
</feature>
<sequence length="98" mass="10106">MKFIVSILVIVLFIYQVKGHFDDDEDHEIERKDLPSLDMDITKDTGGGHGGGYGHHKGHGGGHGHKGHGGGHGGGYGHKGGGHGGGYGHGHGGGYGHH</sequence>
<dbReference type="Proteomes" id="UP000675881">
    <property type="component" value="Chromosome 3"/>
</dbReference>